<name>A0A6P7KB97_9TELE</name>
<feature type="region of interest" description="Disordered" evidence="1">
    <location>
        <begin position="558"/>
        <end position="599"/>
    </location>
</feature>
<dbReference type="GO" id="GO:0070187">
    <property type="term" value="C:shelterin complex"/>
    <property type="evidence" value="ECO:0007669"/>
    <property type="project" value="InterPro"/>
</dbReference>
<evidence type="ECO:0000313" key="4">
    <source>
        <dbReference type="RefSeq" id="XP_028286688.1"/>
    </source>
</evidence>
<protein>
    <submittedName>
        <fullName evidence="4 5">Uncharacterized protein LOC114451908</fullName>
    </submittedName>
</protein>
<feature type="compositionally biased region" description="Polar residues" evidence="1">
    <location>
        <begin position="273"/>
        <end position="284"/>
    </location>
</feature>
<evidence type="ECO:0000256" key="1">
    <source>
        <dbReference type="SAM" id="MobiDB-lite"/>
    </source>
</evidence>
<feature type="domain" description="TERF1-interacting nuclear factor 2 N-terminal" evidence="2">
    <location>
        <begin position="68"/>
        <end position="209"/>
    </location>
</feature>
<feature type="compositionally biased region" description="Polar residues" evidence="1">
    <location>
        <begin position="371"/>
        <end position="382"/>
    </location>
</feature>
<proteinExistence type="predicted"/>
<dbReference type="PANTHER" id="PTHR15512:SF0">
    <property type="entry name" value="TERF1-INTERACTING NUCLEAR FACTOR 2"/>
    <property type="match status" value="1"/>
</dbReference>
<dbReference type="GeneID" id="114451908"/>
<gene>
    <name evidence="4 5" type="primary">LOC114451908</name>
</gene>
<dbReference type="OrthoDB" id="8667810at2759"/>
<dbReference type="AlphaFoldDB" id="A0A6P7KB97"/>
<organism evidence="3 5">
    <name type="scientific">Parambassis ranga</name>
    <name type="common">Indian glassy fish</name>
    <dbReference type="NCBI Taxonomy" id="210632"/>
    <lineage>
        <taxon>Eukaryota</taxon>
        <taxon>Metazoa</taxon>
        <taxon>Chordata</taxon>
        <taxon>Craniata</taxon>
        <taxon>Vertebrata</taxon>
        <taxon>Euteleostomi</taxon>
        <taxon>Actinopterygii</taxon>
        <taxon>Neopterygii</taxon>
        <taxon>Teleostei</taxon>
        <taxon>Neoteleostei</taxon>
        <taxon>Acanthomorphata</taxon>
        <taxon>Ovalentaria</taxon>
        <taxon>Ambassidae</taxon>
        <taxon>Parambassis</taxon>
    </lineage>
</organism>
<evidence type="ECO:0000313" key="3">
    <source>
        <dbReference type="Proteomes" id="UP000515145"/>
    </source>
</evidence>
<evidence type="ECO:0000313" key="5">
    <source>
        <dbReference type="RefSeq" id="XP_028286689.1"/>
    </source>
</evidence>
<dbReference type="PANTHER" id="PTHR15512">
    <property type="entry name" value="TERF1-INTERACTING NUCLEAR FACTOR 2"/>
    <property type="match status" value="1"/>
</dbReference>
<dbReference type="InterPro" id="IPR029400">
    <property type="entry name" value="TINF2_N"/>
</dbReference>
<dbReference type="InterPro" id="IPR039098">
    <property type="entry name" value="TINF2"/>
</dbReference>
<reference evidence="4 5" key="1">
    <citation type="submission" date="2025-04" db="UniProtKB">
        <authorList>
            <consortium name="RefSeq"/>
        </authorList>
    </citation>
    <scope>IDENTIFICATION</scope>
</reference>
<keyword evidence="3" id="KW-1185">Reference proteome</keyword>
<dbReference type="GO" id="GO:1904356">
    <property type="term" value="P:regulation of telomere maintenance via telomere lengthening"/>
    <property type="evidence" value="ECO:0007669"/>
    <property type="project" value="TreeGrafter"/>
</dbReference>
<accession>A0A6P7KB97</accession>
<feature type="region of interest" description="Disordered" evidence="1">
    <location>
        <begin position="258"/>
        <end position="284"/>
    </location>
</feature>
<evidence type="ECO:0000259" key="2">
    <source>
        <dbReference type="Pfam" id="PF14973"/>
    </source>
</evidence>
<dbReference type="Proteomes" id="UP000515145">
    <property type="component" value="Chromosome 19"/>
</dbReference>
<dbReference type="RefSeq" id="XP_028286689.1">
    <property type="nucleotide sequence ID" value="XM_028430888.1"/>
</dbReference>
<feature type="compositionally biased region" description="Polar residues" evidence="1">
    <location>
        <begin position="486"/>
        <end position="512"/>
    </location>
</feature>
<dbReference type="Pfam" id="PF14973">
    <property type="entry name" value="TINF2_N"/>
    <property type="match status" value="1"/>
</dbReference>
<feature type="region of interest" description="Disordered" evidence="1">
    <location>
        <begin position="342"/>
        <end position="403"/>
    </location>
</feature>
<feature type="compositionally biased region" description="Low complexity" evidence="1">
    <location>
        <begin position="342"/>
        <end position="362"/>
    </location>
</feature>
<dbReference type="GO" id="GO:0042162">
    <property type="term" value="F:telomeric DNA binding"/>
    <property type="evidence" value="ECO:0007669"/>
    <property type="project" value="TreeGrafter"/>
</dbReference>
<feature type="region of interest" description="Disordered" evidence="1">
    <location>
        <begin position="446"/>
        <end position="518"/>
    </location>
</feature>
<dbReference type="CDD" id="cd11657">
    <property type="entry name" value="TIN2_N"/>
    <property type="match status" value="1"/>
</dbReference>
<sequence>MDGGEPQAGCSQNFPKLPVWIIEHVWAHRMMEIQEVIAPSSWPDVDSQPLSLEDSWRLRVASAQVYSTVKSRNVELFERAASFLETTHRLLPRLVSAIKHMKIIFGLKTMVIMWMLKECRGMIDIMSKINQFFPSKLPQYQDQCSQHEMFLMRKNNLDFKNLAQSLTLDKQRRDEYVQNQMEEQYGERYAQKVEDRLLHYLHQLEATLPGETYIDKILRKQSPETEEEKLLLEVVTSDSITIAATLKRLLHCDVSSCRPAESAPPQRGEELSQRSQPVLSGSCQTEEAVRKVEVVSGQSAEDAASSPQFCSKHQRWVECILRECPDESSDELLFKANVSSSPPLFQSSSSSSSSQDLTPSDLIPLPPDQSPPQTCTHPQTAAQAPEDKRSSPEAPPLSTRNAPLPALLSPVVRLVDVASCRSYATFKPPNPNPPCHTSTDHCASSSIYLHPKPNTSSKPSLKSRHAASPQASTRNPAAEQADPAPSLSSQRTPQTHNSGPSLSETLLRSSAPPSVRKAPRRAALRLSLPSTSVLLQSKLLQPCVSLTRLSAEECRRVTEESTTARQSAEQEDTDSSFDINTLYSSGSSSSSNEDFQIDPDYNPGFKKKRLLLEYENARML</sequence>
<feature type="compositionally biased region" description="Polar residues" evidence="1">
    <location>
        <begin position="446"/>
        <end position="460"/>
    </location>
</feature>
<dbReference type="GO" id="GO:0016233">
    <property type="term" value="P:telomere capping"/>
    <property type="evidence" value="ECO:0007669"/>
    <property type="project" value="InterPro"/>
</dbReference>
<dbReference type="RefSeq" id="XP_028286688.1">
    <property type="nucleotide sequence ID" value="XM_028430887.1"/>
</dbReference>